<protein>
    <recommendedName>
        <fullName evidence="3">Nucleotide-diphospho-sugar transferase domain-containing protein</fullName>
    </recommendedName>
</protein>
<reference evidence="1 2" key="1">
    <citation type="submission" date="2024-10" db="EMBL/GenBank/DDBJ databases">
        <title>Updated reference genomes for cyclostephanoid diatoms.</title>
        <authorList>
            <person name="Roberts W.R."/>
            <person name="Alverson A.J."/>
        </authorList>
    </citation>
    <scope>NUCLEOTIDE SEQUENCE [LARGE SCALE GENOMIC DNA]</scope>
    <source>
        <strain evidence="1 2">AJA232-27</strain>
    </source>
</reference>
<keyword evidence="2" id="KW-1185">Reference proteome</keyword>
<dbReference type="EMBL" id="JALLBG020000169">
    <property type="protein sequence ID" value="KAL3760870.1"/>
    <property type="molecule type" value="Genomic_DNA"/>
</dbReference>
<evidence type="ECO:0000313" key="1">
    <source>
        <dbReference type="EMBL" id="KAL3760870.1"/>
    </source>
</evidence>
<evidence type="ECO:0000313" key="2">
    <source>
        <dbReference type="Proteomes" id="UP001530293"/>
    </source>
</evidence>
<sequence length="881" mass="99461">MVLRRNISSNPPLTTRILSRGPSTLKIFERLVIVSLVITTALICSIATKFKFNGGGGGGGEFFLSGSPADFSNILATTRMPDIVFTPQNVLNGRLDDYVSLPVLDDNVTYQFIQERVKRAIARKVDKPFGLMHEGTPPGHDAVMGLASYKDGRDVFRTLVGSLRTSGFDGHIILGVHPQISDEDRAYLAKMDVTFYAIEMVPCDKSISDGGVDGVRNTCTKGIEYLTLEKARFEMSRQWLHACKSCTGWVLAMDTRDIVFQRPPFTGMPHPDKSPYDLLFIEELANYTQPQRDNPRTDVTGVGNGWYQGSDGGCYGHHFHEKYPDRAILCSGTIIGNRRGMDRFLAVFVDEFLENNKKANTKCKSAETPDQLILQPMYYSGYFGEIERTRTSPWGAGPVNTIGVPCVRSGAHSSLDLTEFDEETGLILNLNVEDGHPMRIAPIVHQWDRCNDWINPFFDEHDKDLFGGRHTPLDQIMPVPWIFTPQNVLNGRLDDYVSLPVLDDNVTYQFIQERVKRAIARKVDKPFGLMHEGTPPGHDAVMGLASYKDGRDVFRTLVGSLRTSGFDGHIILGVHPQISDEDQAYLVRMDVTFYAIEMVPCDKSISDGGVDGVRNTCAKGIEYLTLEKGRFEMSRQWLRACTSCTGWVLVMDTRDIVFQRPPFTGMPHPDKSPYDLLIIEEYAPHVQPQRDNPRTYVPTVGNGFYSYSNCYGHYHRRYPERAIVCSGTIIGNRRGMDRFLAVYVDEFLEHNKKADPICKSADTQDQLILQRMYYSGYFGEFERTRTSPWGTGPVNTIGVPCVRENNHSSLDLTEFDKETGLILNLNVEDGHPMRIAPIVHQWDRCHDWIHPFFNDHDKDLFGGRHTPLDQVKPVPWKVQAN</sequence>
<evidence type="ECO:0008006" key="3">
    <source>
        <dbReference type="Google" id="ProtNLM"/>
    </source>
</evidence>
<dbReference type="Proteomes" id="UP001530293">
    <property type="component" value="Unassembled WGS sequence"/>
</dbReference>
<comment type="caution">
    <text evidence="1">The sequence shown here is derived from an EMBL/GenBank/DDBJ whole genome shotgun (WGS) entry which is preliminary data.</text>
</comment>
<gene>
    <name evidence="1" type="ORF">ACHAWU_009471</name>
</gene>
<accession>A0ABD3M9V2</accession>
<dbReference type="AlphaFoldDB" id="A0ABD3M9V2"/>
<proteinExistence type="predicted"/>
<name>A0ABD3M9V2_9STRA</name>
<organism evidence="1 2">
    <name type="scientific">Discostella pseudostelligera</name>
    <dbReference type="NCBI Taxonomy" id="259834"/>
    <lineage>
        <taxon>Eukaryota</taxon>
        <taxon>Sar</taxon>
        <taxon>Stramenopiles</taxon>
        <taxon>Ochrophyta</taxon>
        <taxon>Bacillariophyta</taxon>
        <taxon>Coscinodiscophyceae</taxon>
        <taxon>Thalassiosirophycidae</taxon>
        <taxon>Stephanodiscales</taxon>
        <taxon>Stephanodiscaceae</taxon>
        <taxon>Discostella</taxon>
    </lineage>
</organism>